<feature type="active site" description="Proton donor/acceptor" evidence="3">
    <location>
        <position position="651"/>
    </location>
</feature>
<evidence type="ECO:0000256" key="3">
    <source>
        <dbReference type="PROSITE-ProRule" id="PRU01379"/>
    </source>
</evidence>
<keyword evidence="4" id="KW-0175">Coiled coil</keyword>
<dbReference type="PROSITE" id="PS52035">
    <property type="entry name" value="PEPTIDASE_M14"/>
    <property type="match status" value="1"/>
</dbReference>
<dbReference type="AlphaFoldDB" id="A0A078A2D5"/>
<dbReference type="InterPro" id="IPR040626">
    <property type="entry name" value="Pepdidase_M14_N"/>
</dbReference>
<organism evidence="7 8">
    <name type="scientific">Stylonychia lemnae</name>
    <name type="common">Ciliate</name>
    <dbReference type="NCBI Taxonomy" id="5949"/>
    <lineage>
        <taxon>Eukaryota</taxon>
        <taxon>Sar</taxon>
        <taxon>Alveolata</taxon>
        <taxon>Ciliophora</taxon>
        <taxon>Intramacronucleata</taxon>
        <taxon>Spirotrichea</taxon>
        <taxon>Stichotrichia</taxon>
        <taxon>Sporadotrichida</taxon>
        <taxon>Oxytrichidae</taxon>
        <taxon>Stylonychinae</taxon>
        <taxon>Stylonychia</taxon>
    </lineage>
</organism>
<dbReference type="GO" id="GO:0004181">
    <property type="term" value="F:metallocarboxypeptidase activity"/>
    <property type="evidence" value="ECO:0007669"/>
    <property type="project" value="InterPro"/>
</dbReference>
<feature type="region of interest" description="Disordered" evidence="5">
    <location>
        <begin position="901"/>
        <end position="924"/>
    </location>
</feature>
<feature type="region of interest" description="Disordered" evidence="5">
    <location>
        <begin position="814"/>
        <end position="861"/>
    </location>
</feature>
<evidence type="ECO:0000313" key="7">
    <source>
        <dbReference type="EMBL" id="CDW76366.1"/>
    </source>
</evidence>
<dbReference type="GO" id="GO:0008270">
    <property type="term" value="F:zinc ion binding"/>
    <property type="evidence" value="ECO:0007669"/>
    <property type="project" value="InterPro"/>
</dbReference>
<dbReference type="Gene3D" id="2.60.40.3120">
    <property type="match status" value="1"/>
</dbReference>
<dbReference type="InterPro" id="IPR050821">
    <property type="entry name" value="Cytosolic_carboxypeptidase"/>
</dbReference>
<feature type="compositionally biased region" description="Polar residues" evidence="5">
    <location>
        <begin position="843"/>
        <end position="861"/>
    </location>
</feature>
<evidence type="ECO:0000313" key="8">
    <source>
        <dbReference type="Proteomes" id="UP000039865"/>
    </source>
</evidence>
<feature type="region of interest" description="Disordered" evidence="5">
    <location>
        <begin position="1177"/>
        <end position="1198"/>
    </location>
</feature>
<evidence type="ECO:0000256" key="5">
    <source>
        <dbReference type="SAM" id="MobiDB-lite"/>
    </source>
</evidence>
<protein>
    <submittedName>
        <fullName evidence="7">Zinc carboxypeptidase family protein</fullName>
    </submittedName>
</protein>
<dbReference type="SUPFAM" id="SSF53187">
    <property type="entry name" value="Zn-dependent exopeptidases"/>
    <property type="match status" value="1"/>
</dbReference>
<dbReference type="Pfam" id="PF18027">
    <property type="entry name" value="Pepdidase_M14_N"/>
    <property type="match status" value="1"/>
</dbReference>
<dbReference type="PANTHER" id="PTHR12756">
    <property type="entry name" value="CYTOSOLIC CARBOXYPEPTIDASE"/>
    <property type="match status" value="1"/>
</dbReference>
<reference evidence="7 8" key="1">
    <citation type="submission" date="2014-06" db="EMBL/GenBank/DDBJ databases">
        <authorList>
            <person name="Swart Estienne"/>
        </authorList>
    </citation>
    <scope>NUCLEOTIDE SEQUENCE [LARGE SCALE GENOMIC DNA]</scope>
    <source>
        <strain evidence="7 8">130c</strain>
    </source>
</reference>
<feature type="compositionally biased region" description="Basic and acidic residues" evidence="5">
    <location>
        <begin position="60"/>
        <end position="70"/>
    </location>
</feature>
<keyword evidence="7" id="KW-0121">Carboxypeptidase</keyword>
<feature type="region of interest" description="Disordered" evidence="5">
    <location>
        <begin position="36"/>
        <end position="70"/>
    </location>
</feature>
<feature type="compositionally biased region" description="Polar residues" evidence="5">
    <location>
        <begin position="814"/>
        <end position="827"/>
    </location>
</feature>
<comment type="cofactor">
    <cofactor evidence="1">
        <name>Zn(2+)</name>
        <dbReference type="ChEBI" id="CHEBI:29105"/>
    </cofactor>
</comment>
<dbReference type="Proteomes" id="UP000039865">
    <property type="component" value="Unassembled WGS sequence"/>
</dbReference>
<feature type="compositionally biased region" description="Basic and acidic residues" evidence="5">
    <location>
        <begin position="1177"/>
        <end position="1187"/>
    </location>
</feature>
<dbReference type="EMBL" id="CCKQ01005209">
    <property type="protein sequence ID" value="CDW76366.1"/>
    <property type="molecule type" value="Genomic_DNA"/>
</dbReference>
<proteinExistence type="inferred from homology"/>
<dbReference type="PANTHER" id="PTHR12756:SF11">
    <property type="entry name" value="CYTOSOLIC CARBOXYPEPTIDASE 1"/>
    <property type="match status" value="1"/>
</dbReference>
<feature type="compositionally biased region" description="Acidic residues" evidence="5">
    <location>
        <begin position="901"/>
        <end position="911"/>
    </location>
</feature>
<dbReference type="GO" id="GO:0006508">
    <property type="term" value="P:proteolysis"/>
    <property type="evidence" value="ECO:0007669"/>
    <property type="project" value="InterPro"/>
</dbReference>
<feature type="coiled-coil region" evidence="4">
    <location>
        <begin position="1028"/>
        <end position="1062"/>
    </location>
</feature>
<comment type="similarity">
    <text evidence="2 3">Belongs to the peptidase M14 family.</text>
</comment>
<dbReference type="OMA" id="QESTICK"/>
<dbReference type="InParanoid" id="A0A078A2D5"/>
<evidence type="ECO:0000259" key="6">
    <source>
        <dbReference type="PROSITE" id="PS52035"/>
    </source>
</evidence>
<keyword evidence="7" id="KW-0378">Hydrolase</keyword>
<dbReference type="Gene3D" id="3.40.630.10">
    <property type="entry name" value="Zn peptidases"/>
    <property type="match status" value="1"/>
</dbReference>
<gene>
    <name evidence="7" type="primary">Contig2477.g2663</name>
    <name evidence="7" type="ORF">STYLEM_5366</name>
</gene>
<evidence type="ECO:0000256" key="4">
    <source>
        <dbReference type="SAM" id="Coils"/>
    </source>
</evidence>
<feature type="domain" description="Peptidase M14" evidence="6">
    <location>
        <begin position="410"/>
        <end position="673"/>
    </location>
</feature>
<accession>A0A078A2D5</accession>
<dbReference type="OrthoDB" id="10253041at2759"/>
<keyword evidence="7" id="KW-0645">Protease</keyword>
<evidence type="ECO:0000256" key="2">
    <source>
        <dbReference type="ARBA" id="ARBA00005988"/>
    </source>
</evidence>
<dbReference type="InterPro" id="IPR000834">
    <property type="entry name" value="Peptidase_M14"/>
</dbReference>
<evidence type="ECO:0000256" key="1">
    <source>
        <dbReference type="ARBA" id="ARBA00001947"/>
    </source>
</evidence>
<sequence>MLMTSLSLFQYYPEEVLIKKNSDNIEKIDEDQDFLEEDSISNGDQELKPKKQNGQLAEKNNQKKKDKIKSSQEVQEKLQQYADQIKLQNHVNIDKGKYPNYFKYPIYDSYKPTNLCETRKLLQIYLRNSAAGIKNENLEREQFREFYNYSMNQMETKIPHFINQHTLLQFDSHFECGNLDSAYLVQENEYNLLMKVDTNTKGNSFWFYFKVNNGRPGQVVKFNILNFSRDLKHFYNQGMNICVLKEKDEKEQKWQQDKCFNIQFQQNPELIKSLGKHNQQAKYYHELTFKYKFEPADDAQLGNGIYFAYSIPFTYSQLISDLQQVKQNLMLLPHSLKKIGVDMGIKSSTESLAQELKIQGRQRLNQFELQHLEIRNQGLKLMKLNSLEKAILNEQNSVTDFDQNMLEIAKMNKKKNTSYYYKDEFEIKSGNLLYKQEIMAYSVGGLPIYQLTVTARCSQGQLKYKKRKVIYICARVHAGETNASYIMQNIIFEIANTQSGKYDQLLQNYIIKIIPMINVDGVSIGNGRASLVGLDLNRRWTNPNPLIHPEVFFLKKMLKKFNTQYEKGVQIFCDLHGHNRKLNSFVYGCHKAANSGLLSWTKTRLLPKILASITSLFNYRDCRFKIEKCKLNTARVVCWNELKITNSFTLEASLYGKQDSKQDDGFQEILQMTIKDYHDLGESFLNSISQYNNLEPELEQEFQQTNGWLKVSKLNDVTGKPAREKVQEENNLTVKKSQRLKKTLLQHQSNTQNAKIIEIRHRKSFIETAYNTSTKQQQTVVNQVATQNQQSMNRKQSFAISTTTASGNNQISAIKSQNKGGQKQSIKSAKAKMDKFQKRKTSSNKNMIRSGSSLNDDDSVSYSSKSTLLYQSSIGSNWRDFFEQKELDKAINLAQQNQILEEENEDSESDQDLGGSDSDPSEDNIDQTEFYEMISTVFQKEDQVSFDELLPQSSYNQDFIQIQDQKDNQKGFVRQTSQANLQLADDELDFQPLYQEEFPLQSPPYNFKRKNQDEYDKNDQFYDLQLKKQNQTNRIKHLQEQLEELERQKKQQLMLQQHLNQSQSSENQLNVQVAQYKNPVTSQASKTAYLGWNLTKNKMSSANLSQNSTSNFQEQKQFLILQKSPERIRNPPMKNPVLQHNGRLMSSNLFDPSKQKLITDQAIAQARQIAAQKRLEEEQLESSKEKLNSSSGFWQMRH</sequence>
<keyword evidence="8" id="KW-1185">Reference proteome</keyword>
<name>A0A078A2D5_STYLE</name>